<evidence type="ECO:0000256" key="8">
    <source>
        <dbReference type="ARBA" id="ARBA00023324"/>
    </source>
</evidence>
<dbReference type="GO" id="GO:0005829">
    <property type="term" value="C:cytosol"/>
    <property type="evidence" value="ECO:0007669"/>
    <property type="project" value="TreeGrafter"/>
</dbReference>
<dbReference type="SMART" id="SM01060">
    <property type="entry name" value="Catalase"/>
    <property type="match status" value="1"/>
</dbReference>
<proteinExistence type="predicted"/>
<evidence type="ECO:0000256" key="9">
    <source>
        <dbReference type="SAM" id="MobiDB-lite"/>
    </source>
</evidence>
<evidence type="ECO:0000256" key="3">
    <source>
        <dbReference type="ARBA" id="ARBA00022559"/>
    </source>
</evidence>
<dbReference type="InterPro" id="IPR020835">
    <property type="entry name" value="Catalase_sf"/>
</dbReference>
<dbReference type="SUPFAM" id="SSF52317">
    <property type="entry name" value="Class I glutamine amidotransferase-like"/>
    <property type="match status" value="1"/>
</dbReference>
<evidence type="ECO:0000256" key="4">
    <source>
        <dbReference type="ARBA" id="ARBA00022617"/>
    </source>
</evidence>
<evidence type="ECO:0000259" key="10">
    <source>
        <dbReference type="SMART" id="SM01060"/>
    </source>
</evidence>
<dbReference type="InterPro" id="IPR011614">
    <property type="entry name" value="Catalase_core"/>
</dbReference>
<dbReference type="Proteomes" id="UP000320390">
    <property type="component" value="Chromosome"/>
</dbReference>
<evidence type="ECO:0000256" key="1">
    <source>
        <dbReference type="ARBA" id="ARBA00001971"/>
    </source>
</evidence>
<dbReference type="InterPro" id="IPR043156">
    <property type="entry name" value="Catalase_clade2_helical"/>
</dbReference>
<dbReference type="EC" id="1.11.1.6" evidence="2"/>
<dbReference type="InterPro" id="IPR010582">
    <property type="entry name" value="Catalase_immune_responsive"/>
</dbReference>
<keyword evidence="3 11" id="KW-0575">Peroxidase</keyword>
<dbReference type="InterPro" id="IPR018028">
    <property type="entry name" value="Catalase"/>
</dbReference>
<dbReference type="Gene3D" id="2.40.180.10">
    <property type="entry name" value="Catalase core domain"/>
    <property type="match status" value="1"/>
</dbReference>
<dbReference type="Gene3D" id="1.20.1370.20">
    <property type="match status" value="1"/>
</dbReference>
<evidence type="ECO:0000256" key="5">
    <source>
        <dbReference type="ARBA" id="ARBA00022723"/>
    </source>
</evidence>
<dbReference type="Gene3D" id="3.40.50.880">
    <property type="match status" value="1"/>
</dbReference>
<dbReference type="EMBL" id="CP036434">
    <property type="protein sequence ID" value="QDV09874.1"/>
    <property type="molecule type" value="Genomic_DNA"/>
</dbReference>
<comment type="cofactor">
    <cofactor evidence="1">
        <name>heme</name>
        <dbReference type="ChEBI" id="CHEBI:30413"/>
    </cofactor>
</comment>
<dbReference type="SUPFAM" id="SSF56634">
    <property type="entry name" value="Heme-dependent catalase-like"/>
    <property type="match status" value="1"/>
</dbReference>
<sequence>MLMWAMSDRAIPRSFRMMEGFGVHTFRMVDAKGKSTFVKFHWRPSLGTFSLTWDEAVKIAGADPDFHRRDLWDAIENGVCPEWELSVQAFTAKEAEKFDFDVLDPTKLIPEEIVPLRPLGRMVLDRNVDNFFAETEQVAFCPSHLVPGIDFSNDPLLQGRLHSYLDTQLTRLGGPNFHQIPINRPKCPMGNFQRDGNMQQSVPKGRVSYDPSSLDSEHRRENPEAGFKSVEAHEEGLKLRQRPESFADHYSQARLFWKSMTEPEQRHIVAAFGFELGKCESTEIRERMLGHLAVVADPLCRGVAEKLGMAGKVQPARPAVKPFDMEPSPALSQVQKAPDSLAGKTIALLVTDGFPSRVHNALKKAAKAEDAQIAIVGLTPGTIETDRGKDVATDHFLAGAPSVLFDAVVVAPGPDSIEKLLDQPAAIDWVRDAFVHLKVIGLTKPGIRLLDKAGLGPALAEDEAVVTIEGSDTDSFIEHAKKHRHWEREERL</sequence>
<evidence type="ECO:0000256" key="7">
    <source>
        <dbReference type="ARBA" id="ARBA00023004"/>
    </source>
</evidence>
<evidence type="ECO:0000313" key="12">
    <source>
        <dbReference type="Proteomes" id="UP000320390"/>
    </source>
</evidence>
<organism evidence="11 12">
    <name type="scientific">Saltatorellus ferox</name>
    <dbReference type="NCBI Taxonomy" id="2528018"/>
    <lineage>
        <taxon>Bacteria</taxon>
        <taxon>Pseudomonadati</taxon>
        <taxon>Planctomycetota</taxon>
        <taxon>Planctomycetia</taxon>
        <taxon>Planctomycetia incertae sedis</taxon>
        <taxon>Saltatorellus</taxon>
    </lineage>
</organism>
<keyword evidence="7" id="KW-0408">Iron</keyword>
<evidence type="ECO:0000313" key="11">
    <source>
        <dbReference type="EMBL" id="QDV09874.1"/>
    </source>
</evidence>
<dbReference type="GO" id="GO:0042744">
    <property type="term" value="P:hydrogen peroxide catabolic process"/>
    <property type="evidence" value="ECO:0007669"/>
    <property type="project" value="UniProtKB-KW"/>
</dbReference>
<dbReference type="CDD" id="cd03132">
    <property type="entry name" value="GATase1_catalase"/>
    <property type="match status" value="1"/>
</dbReference>
<keyword evidence="4" id="KW-0349">Heme</keyword>
<feature type="region of interest" description="Disordered" evidence="9">
    <location>
        <begin position="193"/>
        <end position="234"/>
    </location>
</feature>
<dbReference type="Pfam" id="PF18011">
    <property type="entry name" value="Catalase_C"/>
    <property type="match status" value="1"/>
</dbReference>
<keyword evidence="5" id="KW-0479">Metal-binding</keyword>
<keyword evidence="6 11" id="KW-0560">Oxidoreductase</keyword>
<dbReference type="InterPro" id="IPR024712">
    <property type="entry name" value="Catalase_clade2"/>
</dbReference>
<dbReference type="InterPro" id="IPR029062">
    <property type="entry name" value="Class_I_gatase-like"/>
</dbReference>
<dbReference type="AlphaFoldDB" id="A0A518F0L7"/>
<keyword evidence="12" id="KW-1185">Reference proteome</keyword>
<dbReference type="Pfam" id="PF06628">
    <property type="entry name" value="Catalase-rel"/>
    <property type="match status" value="1"/>
</dbReference>
<evidence type="ECO:0000256" key="6">
    <source>
        <dbReference type="ARBA" id="ARBA00023002"/>
    </source>
</evidence>
<reference evidence="11 12" key="1">
    <citation type="submission" date="2019-02" db="EMBL/GenBank/DDBJ databases">
        <title>Deep-cultivation of Planctomycetes and their phenomic and genomic characterization uncovers novel biology.</title>
        <authorList>
            <person name="Wiegand S."/>
            <person name="Jogler M."/>
            <person name="Boedeker C."/>
            <person name="Pinto D."/>
            <person name="Vollmers J."/>
            <person name="Rivas-Marin E."/>
            <person name="Kohn T."/>
            <person name="Peeters S.H."/>
            <person name="Heuer A."/>
            <person name="Rast P."/>
            <person name="Oberbeckmann S."/>
            <person name="Bunk B."/>
            <person name="Jeske O."/>
            <person name="Meyerdierks A."/>
            <person name="Storesund J.E."/>
            <person name="Kallscheuer N."/>
            <person name="Luecker S."/>
            <person name="Lage O.M."/>
            <person name="Pohl T."/>
            <person name="Merkel B.J."/>
            <person name="Hornburger P."/>
            <person name="Mueller R.-W."/>
            <person name="Bruemmer F."/>
            <person name="Labrenz M."/>
            <person name="Spormann A.M."/>
            <person name="Op den Camp H."/>
            <person name="Overmann J."/>
            <person name="Amann R."/>
            <person name="Jetten M.S.M."/>
            <person name="Mascher T."/>
            <person name="Medema M.H."/>
            <person name="Devos D.P."/>
            <person name="Kaster A.-K."/>
            <person name="Ovreas L."/>
            <person name="Rohde M."/>
            <person name="Galperin M.Y."/>
            <person name="Jogler C."/>
        </authorList>
    </citation>
    <scope>NUCLEOTIDE SEQUENCE [LARGE SCALE GENOMIC DNA]</scope>
    <source>
        <strain evidence="11 12">Poly30</strain>
    </source>
</reference>
<evidence type="ECO:0000256" key="2">
    <source>
        <dbReference type="ARBA" id="ARBA00012314"/>
    </source>
</evidence>
<feature type="domain" description="Catalase core" evidence="10">
    <location>
        <begin position="1"/>
        <end position="218"/>
    </location>
</feature>
<protein>
    <recommendedName>
        <fullName evidence="2">catalase</fullName>
        <ecNumber evidence="2">1.11.1.6</ecNumber>
    </recommendedName>
</protein>
<name>A0A518F0L7_9BACT</name>
<dbReference type="PRINTS" id="PR00067">
    <property type="entry name" value="CATALASE"/>
</dbReference>
<dbReference type="GO" id="GO:0020037">
    <property type="term" value="F:heme binding"/>
    <property type="evidence" value="ECO:0007669"/>
    <property type="project" value="InterPro"/>
</dbReference>
<dbReference type="GO" id="GO:0046872">
    <property type="term" value="F:metal ion binding"/>
    <property type="evidence" value="ECO:0007669"/>
    <property type="project" value="UniProtKB-KW"/>
</dbReference>
<keyword evidence="8" id="KW-0376">Hydrogen peroxide</keyword>
<dbReference type="InterPro" id="IPR041399">
    <property type="entry name" value="Catalase_large_C"/>
</dbReference>
<dbReference type="GO" id="GO:0006979">
    <property type="term" value="P:response to oxidative stress"/>
    <property type="evidence" value="ECO:0007669"/>
    <property type="project" value="InterPro"/>
</dbReference>
<dbReference type="GO" id="GO:0004096">
    <property type="term" value="F:catalase activity"/>
    <property type="evidence" value="ECO:0007669"/>
    <property type="project" value="UniProtKB-EC"/>
</dbReference>
<dbReference type="Pfam" id="PF00199">
    <property type="entry name" value="Catalase"/>
    <property type="match status" value="1"/>
</dbReference>
<dbReference type="PROSITE" id="PS51402">
    <property type="entry name" value="CATALASE_3"/>
    <property type="match status" value="1"/>
</dbReference>
<dbReference type="PANTHER" id="PTHR42821">
    <property type="entry name" value="CATALASE"/>
    <property type="match status" value="1"/>
</dbReference>
<dbReference type="PANTHER" id="PTHR42821:SF1">
    <property type="entry name" value="CATALASE-B"/>
    <property type="match status" value="1"/>
</dbReference>
<gene>
    <name evidence="11" type="primary">katE_2</name>
    <name evidence="11" type="ORF">Poly30_54340</name>
</gene>
<accession>A0A518F0L7</accession>